<sequence length="144" mass="16472">MIEEIRDGDTVMALILRRDYKVDGIQFLTPDSYSQQLGYMNRPQGYVIKPHVHNPVSREVQYTNEVLFIKSGRVRVDFYGNDQQYRESRVLGHGDIILLIVGGHGFEMLEASEIVEVKQGPYVGEHDKVRFEPVPADQVKLSGH</sequence>
<protein>
    <recommendedName>
        <fullName evidence="3">Mannose-6-phosphate isomerase type II C-terminal domain-containing protein</fullName>
    </recommendedName>
</protein>
<name>A0A344UKP0_9NEIS</name>
<dbReference type="RefSeq" id="WP_114073855.1">
    <property type="nucleotide sequence ID" value="NZ_CP029554.1"/>
</dbReference>
<evidence type="ECO:0000313" key="1">
    <source>
        <dbReference type="EMBL" id="AXE35838.1"/>
    </source>
</evidence>
<accession>A0A344UKP0</accession>
<dbReference type="SUPFAM" id="SSF51182">
    <property type="entry name" value="RmlC-like cupins"/>
    <property type="match status" value="1"/>
</dbReference>
<reference evidence="1 2" key="1">
    <citation type="submission" date="2018-05" db="EMBL/GenBank/DDBJ databases">
        <title>Genome sequencing, assembly and analysis of the novel insecticidal bacterium, Chromobacterium phragmitis.</title>
        <authorList>
            <person name="Sparks M.E."/>
            <person name="Blackburn M.B."/>
            <person name="Gundersen-Rindal D.E."/>
        </authorList>
    </citation>
    <scope>NUCLEOTIDE SEQUENCE [LARGE SCALE GENOMIC DNA]</scope>
    <source>
        <strain evidence="1">IIBBL 274-1</strain>
    </source>
</reference>
<dbReference type="EMBL" id="CP029554">
    <property type="protein sequence ID" value="AXE35838.1"/>
    <property type="molecule type" value="Genomic_DNA"/>
</dbReference>
<evidence type="ECO:0000313" key="2">
    <source>
        <dbReference type="Proteomes" id="UP000252038"/>
    </source>
</evidence>
<organism evidence="1 2">
    <name type="scientific">Chromobacterium phragmitis</name>
    <dbReference type="NCBI Taxonomy" id="2202141"/>
    <lineage>
        <taxon>Bacteria</taxon>
        <taxon>Pseudomonadati</taxon>
        <taxon>Pseudomonadota</taxon>
        <taxon>Betaproteobacteria</taxon>
        <taxon>Neisseriales</taxon>
        <taxon>Chromobacteriaceae</taxon>
        <taxon>Chromobacterium</taxon>
    </lineage>
</organism>
<gene>
    <name evidence="1" type="ORF">DK843_16935</name>
</gene>
<dbReference type="KEGG" id="chrb:DK843_16935"/>
<evidence type="ECO:0008006" key="3">
    <source>
        <dbReference type="Google" id="ProtNLM"/>
    </source>
</evidence>
<dbReference type="Proteomes" id="UP000252038">
    <property type="component" value="Chromosome"/>
</dbReference>
<dbReference type="InterPro" id="IPR011051">
    <property type="entry name" value="RmlC_Cupin_sf"/>
</dbReference>
<proteinExistence type="predicted"/>
<dbReference type="AlphaFoldDB" id="A0A344UKP0"/>